<organism evidence="2 3">
    <name type="scientific">Mucor flavus</name>
    <dbReference type="NCBI Taxonomy" id="439312"/>
    <lineage>
        <taxon>Eukaryota</taxon>
        <taxon>Fungi</taxon>
        <taxon>Fungi incertae sedis</taxon>
        <taxon>Mucoromycota</taxon>
        <taxon>Mucoromycotina</taxon>
        <taxon>Mucoromycetes</taxon>
        <taxon>Mucorales</taxon>
        <taxon>Mucorineae</taxon>
        <taxon>Mucoraceae</taxon>
        <taxon>Mucor</taxon>
    </lineage>
</organism>
<name>A0ABP9Z0P6_9FUNG</name>
<keyword evidence="1" id="KW-0064">Aspartyl protease</keyword>
<keyword evidence="1" id="KW-0378">Hydrolase</keyword>
<gene>
    <name evidence="2" type="ORF">MFLAVUS_006137</name>
</gene>
<evidence type="ECO:0000313" key="3">
    <source>
        <dbReference type="Proteomes" id="UP001473302"/>
    </source>
</evidence>
<dbReference type="CDD" id="cd00303">
    <property type="entry name" value="retropepsin_like"/>
    <property type="match status" value="1"/>
</dbReference>
<protein>
    <submittedName>
        <fullName evidence="2">Uncharacterized protein</fullName>
    </submittedName>
</protein>
<dbReference type="Gene3D" id="2.40.70.10">
    <property type="entry name" value="Acid Proteases"/>
    <property type="match status" value="1"/>
</dbReference>
<accession>A0ABP9Z0P6</accession>
<keyword evidence="3" id="KW-1185">Reference proteome</keyword>
<dbReference type="InterPro" id="IPR021109">
    <property type="entry name" value="Peptidase_aspartic_dom_sf"/>
</dbReference>
<dbReference type="Proteomes" id="UP001473302">
    <property type="component" value="Unassembled WGS sequence"/>
</dbReference>
<dbReference type="PROSITE" id="PS00141">
    <property type="entry name" value="ASP_PROTEASE"/>
    <property type="match status" value="1"/>
</dbReference>
<dbReference type="EMBL" id="BAABUK010000014">
    <property type="protein sequence ID" value="GAA5812680.1"/>
    <property type="molecule type" value="Genomic_DNA"/>
</dbReference>
<evidence type="ECO:0000313" key="2">
    <source>
        <dbReference type="EMBL" id="GAA5812680.1"/>
    </source>
</evidence>
<reference evidence="2 3" key="1">
    <citation type="submission" date="2024-04" db="EMBL/GenBank/DDBJ databases">
        <title>genome sequences of Mucor flavus KT1a and Helicostylum pulchrum KT1b strains isolated from the surface of a dry-aged beef.</title>
        <authorList>
            <person name="Toyotome T."/>
            <person name="Hosono M."/>
            <person name="Torimaru M."/>
            <person name="Fukuda K."/>
            <person name="Mikami N."/>
        </authorList>
    </citation>
    <scope>NUCLEOTIDE SEQUENCE [LARGE SCALE GENOMIC DNA]</scope>
    <source>
        <strain evidence="2 3">KT1a</strain>
    </source>
</reference>
<keyword evidence="1" id="KW-0645">Protease</keyword>
<proteinExistence type="predicted"/>
<evidence type="ECO:0000256" key="1">
    <source>
        <dbReference type="ARBA" id="ARBA00022750"/>
    </source>
</evidence>
<dbReference type="SUPFAM" id="SSF50630">
    <property type="entry name" value="Acid proteases"/>
    <property type="match status" value="1"/>
</dbReference>
<dbReference type="InterPro" id="IPR001969">
    <property type="entry name" value="Aspartic_peptidase_AS"/>
</dbReference>
<comment type="caution">
    <text evidence="2">The sequence shown here is derived from an EMBL/GenBank/DDBJ whole genome shotgun (WGS) entry which is preliminary data.</text>
</comment>
<sequence>MYFIEFAFGNHIGYRSPSPSFASGSASSSGLVALRGSKRPVVEVDDSDAYHRSSNLSRHATDNFRSISHASSSAPTSSSGNGTRTAVITRLDRYCAASANGTTTGPNDRTFRRCSAVGWTPSHQCSTATRSSAVSDNANGLTFGAMTRVQDVASASTSSPSFSDTVRARSAASSPVVPVANTTRAELQAAYNAGGAHATAEIADLHIFDNDVDMVDHQAQQCKYHHVFSLLPENESNVIITPITIESIKTYAIVDTGATFSMVSPEFASFLGNSVKITPTTGSIKLGHSDTTISRTSSTILNILYNKKKLEHKFEVFSFYKSNNNNSIPALIGLDVISKLNIGITGLALSHTALEADSLFSKSLVDPSTSERYGTIEMGKLLELALLANENIDVRNTYCTLPGAIVYLKTKSGCIIIKSII</sequence>